<feature type="domain" description="UspA" evidence="1">
    <location>
        <begin position="11"/>
        <end position="107"/>
    </location>
</feature>
<dbReference type="Proteomes" id="UP000223596">
    <property type="component" value="Unassembled WGS sequence"/>
</dbReference>
<proteinExistence type="predicted"/>
<accession>A0AB36TDB7</accession>
<name>A0AB36TDB7_ACETH</name>
<dbReference type="GO" id="GO:0000155">
    <property type="term" value="F:phosphorelay sensor kinase activity"/>
    <property type="evidence" value="ECO:0007669"/>
    <property type="project" value="TreeGrafter"/>
</dbReference>
<dbReference type="Pfam" id="PF00582">
    <property type="entry name" value="Usp"/>
    <property type="match status" value="1"/>
</dbReference>
<dbReference type="PANTHER" id="PTHR45569:SF1">
    <property type="entry name" value="SENSOR PROTEIN KDPD"/>
    <property type="match status" value="1"/>
</dbReference>
<dbReference type="AlphaFoldDB" id="A0AB36TDB7"/>
<organism evidence="2 3">
    <name type="scientific">Acetivibrio thermocellus AD2</name>
    <dbReference type="NCBI Taxonomy" id="1138384"/>
    <lineage>
        <taxon>Bacteria</taxon>
        <taxon>Bacillati</taxon>
        <taxon>Bacillota</taxon>
        <taxon>Clostridia</taxon>
        <taxon>Eubacteriales</taxon>
        <taxon>Oscillospiraceae</taxon>
        <taxon>Acetivibrio</taxon>
    </lineage>
</organism>
<gene>
    <name evidence="2" type="ORF">M972_11667</name>
</gene>
<dbReference type="EMBL" id="PDBW01000001">
    <property type="protein sequence ID" value="PFH01917.1"/>
    <property type="molecule type" value="Genomic_DNA"/>
</dbReference>
<evidence type="ECO:0000259" key="1">
    <source>
        <dbReference type="Pfam" id="PF00582"/>
    </source>
</evidence>
<dbReference type="InterPro" id="IPR052023">
    <property type="entry name" value="Histidine_kinase_KdpD"/>
</dbReference>
<dbReference type="GeneID" id="35805048"/>
<dbReference type="SUPFAM" id="SSF52402">
    <property type="entry name" value="Adenine nucleotide alpha hydrolases-like"/>
    <property type="match status" value="1"/>
</dbReference>
<dbReference type="InterPro" id="IPR014729">
    <property type="entry name" value="Rossmann-like_a/b/a_fold"/>
</dbReference>
<comment type="caution">
    <text evidence="2">The sequence shown here is derived from an EMBL/GenBank/DDBJ whole genome shotgun (WGS) entry which is preliminary data.</text>
</comment>
<dbReference type="GO" id="GO:0005886">
    <property type="term" value="C:plasma membrane"/>
    <property type="evidence" value="ECO:0007669"/>
    <property type="project" value="TreeGrafter"/>
</dbReference>
<sequence>MKGVFILSSPQNILVCVTQQITCERLILKAAELRNELKGELFVIHVAKNEWNFLDNIKEGEALEYLFKISKSVGANLSVLKSDDIVQTIVNFAKENKITHIVMGESPNDHKENNFYNELKRLLSNVEILVIPQAGI</sequence>
<dbReference type="InterPro" id="IPR006016">
    <property type="entry name" value="UspA"/>
</dbReference>
<dbReference type="RefSeq" id="WP_003519370.1">
    <property type="nucleotide sequence ID" value="NZ_CP013828.1"/>
</dbReference>
<protein>
    <submittedName>
        <fullName evidence="2">Universal stress protein family protein</fullName>
    </submittedName>
</protein>
<evidence type="ECO:0000313" key="3">
    <source>
        <dbReference type="Proteomes" id="UP000223596"/>
    </source>
</evidence>
<dbReference type="PANTHER" id="PTHR45569">
    <property type="entry name" value="SENSOR PROTEIN KDPD"/>
    <property type="match status" value="1"/>
</dbReference>
<dbReference type="Gene3D" id="3.40.50.620">
    <property type="entry name" value="HUPs"/>
    <property type="match status" value="1"/>
</dbReference>
<reference evidence="2 3" key="1">
    <citation type="submission" date="2017-09" db="EMBL/GenBank/DDBJ databases">
        <title>Evaluation of Pacific Biosciences Sequencing Technology to Finishing C. thermocellum Genome Sequences.</title>
        <authorList>
            <person name="Brown S."/>
        </authorList>
    </citation>
    <scope>NUCLEOTIDE SEQUENCE [LARGE SCALE GENOMIC DNA]</scope>
    <source>
        <strain evidence="2 3">AD2</strain>
    </source>
</reference>
<evidence type="ECO:0000313" key="2">
    <source>
        <dbReference type="EMBL" id="PFH01917.1"/>
    </source>
</evidence>